<feature type="compositionally biased region" description="Basic and acidic residues" evidence="1">
    <location>
        <begin position="36"/>
        <end position="45"/>
    </location>
</feature>
<dbReference type="EMBL" id="NIRJ01000001">
    <property type="protein sequence ID" value="PHH96599.1"/>
    <property type="molecule type" value="Genomic_DNA"/>
</dbReference>
<dbReference type="AlphaFoldDB" id="A0A2C5ZAY6"/>
<reference evidence="2 3" key="1">
    <citation type="submission" date="2017-06" db="EMBL/GenBank/DDBJ databases">
        <title>Draft genome sequence of Fusobacterium nucleatum subsp. polymorphum KCOM 1002 (=ChDC F175).</title>
        <authorList>
            <person name="Kook J.-K."/>
            <person name="Park S.-N."/>
            <person name="Lim Y.K."/>
            <person name="Roh H."/>
        </authorList>
    </citation>
    <scope>NUCLEOTIDE SEQUENCE [LARGE SCALE GENOMIC DNA]</scope>
    <source>
        <strain evidence="3">KCOM 1002 (ChDC F175)</strain>
    </source>
</reference>
<dbReference type="Proteomes" id="UP000225199">
    <property type="component" value="Unassembled WGS sequence"/>
</dbReference>
<organism evidence="2 3">
    <name type="scientific">Fusobacterium nucleatum subsp. polymorphum</name>
    <name type="common">Fusobacterium polymorphum</name>
    <dbReference type="NCBI Taxonomy" id="76857"/>
    <lineage>
        <taxon>Bacteria</taxon>
        <taxon>Fusobacteriati</taxon>
        <taxon>Fusobacteriota</taxon>
        <taxon>Fusobacteriia</taxon>
        <taxon>Fusobacteriales</taxon>
        <taxon>Fusobacteriaceae</taxon>
        <taxon>Fusobacterium</taxon>
    </lineage>
</organism>
<accession>A0A2C5ZAY6</accession>
<evidence type="ECO:0000256" key="1">
    <source>
        <dbReference type="SAM" id="MobiDB-lite"/>
    </source>
</evidence>
<feature type="compositionally biased region" description="Low complexity" evidence="1">
    <location>
        <begin position="16"/>
        <end position="35"/>
    </location>
</feature>
<evidence type="ECO:0000313" key="2">
    <source>
        <dbReference type="EMBL" id="PHH96599.1"/>
    </source>
</evidence>
<name>A0A2C5ZAY6_FUSNP</name>
<comment type="caution">
    <text evidence="2">The sequence shown here is derived from an EMBL/GenBank/DDBJ whole genome shotgun (WGS) entry which is preliminary data.</text>
</comment>
<gene>
    <name evidence="2" type="ORF">CA840_04195</name>
</gene>
<evidence type="ECO:0000313" key="3">
    <source>
        <dbReference type="Proteomes" id="UP000225199"/>
    </source>
</evidence>
<protein>
    <submittedName>
        <fullName evidence="2">Uncharacterized protein</fullName>
    </submittedName>
</protein>
<dbReference type="RefSeq" id="WP_098978604.1">
    <property type="nucleotide sequence ID" value="NZ_NIRJ01000001.1"/>
</dbReference>
<feature type="region of interest" description="Disordered" evidence="1">
    <location>
        <begin position="1"/>
        <end position="48"/>
    </location>
</feature>
<sequence>MEDEVLENTPGGNGEGTNTDDLNPNLPPDDSTNNDGTREKVEEKQPFSVDDIEFTEEYNIAGYDFSKFKGRIDESSLHYLEEYAKKYQEQGFTQAQIEFLMEENLSETPKDRESIMKELQSSLTVEEKQSYRHTGAQLKQALDKSNLGKYYEEIMTNPIAFKVVNALVKSLTPGANIGAKTERESRVNSLISGERGVELFNEFLSTSSVNEEAVKAKIKEIRSKIKNQEELNYFNQIVGEI</sequence>
<proteinExistence type="predicted"/>